<evidence type="ECO:0000256" key="1">
    <source>
        <dbReference type="SAM" id="Phobius"/>
    </source>
</evidence>
<keyword evidence="2" id="KW-0732">Signal</keyword>
<evidence type="ECO:0000313" key="4">
    <source>
        <dbReference type="Proteomes" id="UP001152320"/>
    </source>
</evidence>
<protein>
    <submittedName>
        <fullName evidence="3">Uncharacterized protein</fullName>
    </submittedName>
</protein>
<feature type="transmembrane region" description="Helical" evidence="1">
    <location>
        <begin position="319"/>
        <end position="342"/>
    </location>
</feature>
<evidence type="ECO:0000313" key="3">
    <source>
        <dbReference type="EMBL" id="KAJ8039712.1"/>
    </source>
</evidence>
<keyword evidence="1" id="KW-1133">Transmembrane helix</keyword>
<name>A0A9Q1C7B4_HOLLE</name>
<reference evidence="3" key="1">
    <citation type="submission" date="2021-10" db="EMBL/GenBank/DDBJ databases">
        <title>Tropical sea cucumber genome reveals ecological adaptation and Cuvierian tubules defense mechanism.</title>
        <authorList>
            <person name="Chen T."/>
        </authorList>
    </citation>
    <scope>NUCLEOTIDE SEQUENCE</scope>
    <source>
        <strain evidence="3">Nanhai2018</strain>
        <tissue evidence="3">Muscle</tissue>
    </source>
</reference>
<keyword evidence="1" id="KW-0472">Membrane</keyword>
<dbReference type="AlphaFoldDB" id="A0A9Q1C7B4"/>
<evidence type="ECO:0000256" key="2">
    <source>
        <dbReference type="SAM" id="SignalP"/>
    </source>
</evidence>
<dbReference type="Proteomes" id="UP001152320">
    <property type="component" value="Chromosome 6"/>
</dbReference>
<organism evidence="3 4">
    <name type="scientific">Holothuria leucospilota</name>
    <name type="common">Black long sea cucumber</name>
    <name type="synonym">Mertensiothuria leucospilota</name>
    <dbReference type="NCBI Taxonomy" id="206669"/>
    <lineage>
        <taxon>Eukaryota</taxon>
        <taxon>Metazoa</taxon>
        <taxon>Echinodermata</taxon>
        <taxon>Eleutherozoa</taxon>
        <taxon>Echinozoa</taxon>
        <taxon>Holothuroidea</taxon>
        <taxon>Aspidochirotacea</taxon>
        <taxon>Aspidochirotida</taxon>
        <taxon>Holothuriidae</taxon>
        <taxon>Holothuria</taxon>
    </lineage>
</organism>
<keyword evidence="4" id="KW-1185">Reference proteome</keyword>
<accession>A0A9Q1C7B4</accession>
<sequence length="351" mass="39036">MVLSDVICVSFLMFMSQFALTCWGQRQCLGCISEKFLNSDFSNWDVFEDTACVKGVNLTDEYRITCEQSEVCFVIDGIASYYVQGFGLTDTKLVLRNCIDSSHFTSPFTCLRDNDANTFVKRLNLQLEIGDDVSLSSFAGTVCPCQDEAYCNDQAIAPVFVRRHHTPAPKARGLQCVRCVDTDFPFGLSHYDYDNPSCEAGNLTHSDVFYHTCSGDGACVIIDGFVTDDELDVSYTLYLRGCVHGLLDSYRSSDSLRCLSRSESAMAVPGILLSEEDYYVGYDLTFEGRMCYCTSDFCTLPGRAQRPTTEQPETDKPSIVTPVSVAVAVLLLVAVIAFVFFAKIYRTLVNK</sequence>
<proteinExistence type="predicted"/>
<gene>
    <name evidence="3" type="ORF">HOLleu_13805</name>
</gene>
<keyword evidence="1" id="KW-0812">Transmembrane</keyword>
<comment type="caution">
    <text evidence="3">The sequence shown here is derived from an EMBL/GenBank/DDBJ whole genome shotgun (WGS) entry which is preliminary data.</text>
</comment>
<dbReference type="EMBL" id="JAIZAY010000006">
    <property type="protein sequence ID" value="KAJ8039712.1"/>
    <property type="molecule type" value="Genomic_DNA"/>
</dbReference>
<feature type="chain" id="PRO_5040185029" evidence="2">
    <location>
        <begin position="25"/>
        <end position="351"/>
    </location>
</feature>
<feature type="signal peptide" evidence="2">
    <location>
        <begin position="1"/>
        <end position="24"/>
    </location>
</feature>